<dbReference type="PROSITE" id="PS51831">
    <property type="entry name" value="HD"/>
    <property type="match status" value="1"/>
</dbReference>
<evidence type="ECO:0000256" key="2">
    <source>
        <dbReference type="ARBA" id="ARBA00001936"/>
    </source>
</evidence>
<sequence>MAASGGGLSSASGGGGGEGGGDSGPSASSAIDFLSVCQRLKSTKRAGWVLKGVEAPESVADHMHRMGLMALIAADIPGLDRDRCIKMAIVHDIAEAIVGDITPSDGVPKEEKTAVNNRPSITFANCLGWIKRWAQEIHGLWMEYEQSSSLEAKIVKDFDKVEMILQALEYETEQGKNLDDFFQSTAGARLLMSYGASSPGGKSSISVCSLFSADCRCLGFSEG</sequence>
<dbReference type="Proteomes" id="UP001420932">
    <property type="component" value="Unassembled WGS sequence"/>
</dbReference>
<dbReference type="PANTHER" id="PTHR11845:SF13">
    <property type="entry name" value="5'-DEOXYNUCLEOTIDASE HDDC2"/>
    <property type="match status" value="1"/>
</dbReference>
<dbReference type="GO" id="GO:0005737">
    <property type="term" value="C:cytoplasm"/>
    <property type="evidence" value="ECO:0007669"/>
    <property type="project" value="TreeGrafter"/>
</dbReference>
<evidence type="ECO:0000256" key="8">
    <source>
        <dbReference type="ARBA" id="ARBA00022723"/>
    </source>
</evidence>
<keyword evidence="9" id="KW-0378">Hydrolase</keyword>
<evidence type="ECO:0000259" key="11">
    <source>
        <dbReference type="PROSITE" id="PS51831"/>
    </source>
</evidence>
<dbReference type="SUPFAM" id="SSF109604">
    <property type="entry name" value="HD-domain/PDEase-like"/>
    <property type="match status" value="1"/>
</dbReference>
<dbReference type="AlphaFoldDB" id="A0AAP0E0V3"/>
<dbReference type="InterPro" id="IPR006674">
    <property type="entry name" value="HD_domain"/>
</dbReference>
<evidence type="ECO:0000313" key="12">
    <source>
        <dbReference type="EMBL" id="KAK9084521.1"/>
    </source>
</evidence>
<comment type="cofactor">
    <cofactor evidence="2">
        <name>Mn(2+)</name>
        <dbReference type="ChEBI" id="CHEBI:29035"/>
    </cofactor>
</comment>
<dbReference type="Gene3D" id="1.10.3210.10">
    <property type="entry name" value="Hypothetical protein af1432"/>
    <property type="match status" value="1"/>
</dbReference>
<evidence type="ECO:0000256" key="7">
    <source>
        <dbReference type="ARBA" id="ARBA00012964"/>
    </source>
</evidence>
<proteinExistence type="inferred from homology"/>
<comment type="subunit">
    <text evidence="6">Homodimer.</text>
</comment>
<feature type="region of interest" description="Disordered" evidence="10">
    <location>
        <begin position="1"/>
        <end position="25"/>
    </location>
</feature>
<reference evidence="12 13" key="1">
    <citation type="submission" date="2024-01" db="EMBL/GenBank/DDBJ databases">
        <title>Genome assemblies of Stephania.</title>
        <authorList>
            <person name="Yang L."/>
        </authorList>
    </citation>
    <scope>NUCLEOTIDE SEQUENCE [LARGE SCALE GENOMIC DNA]</scope>
    <source>
        <strain evidence="12">YNDBR</strain>
        <tissue evidence="12">Leaf</tissue>
    </source>
</reference>
<comment type="cofactor">
    <cofactor evidence="3">
        <name>Co(2+)</name>
        <dbReference type="ChEBI" id="CHEBI:48828"/>
    </cofactor>
</comment>
<evidence type="ECO:0000256" key="6">
    <source>
        <dbReference type="ARBA" id="ARBA00011738"/>
    </source>
</evidence>
<dbReference type="InterPro" id="IPR003607">
    <property type="entry name" value="HD/PDEase_dom"/>
</dbReference>
<evidence type="ECO:0000256" key="3">
    <source>
        <dbReference type="ARBA" id="ARBA00001941"/>
    </source>
</evidence>
<dbReference type="InterPro" id="IPR039356">
    <property type="entry name" value="YfbR/HDDC2"/>
</dbReference>
<keyword evidence="13" id="KW-1185">Reference proteome</keyword>
<name>A0AAP0E0V3_9MAGN</name>
<evidence type="ECO:0000256" key="9">
    <source>
        <dbReference type="ARBA" id="ARBA00022801"/>
    </source>
</evidence>
<evidence type="ECO:0000256" key="1">
    <source>
        <dbReference type="ARBA" id="ARBA00001638"/>
    </source>
</evidence>
<dbReference type="EMBL" id="JBBNAF010000014">
    <property type="protein sequence ID" value="KAK9084521.1"/>
    <property type="molecule type" value="Genomic_DNA"/>
</dbReference>
<accession>A0AAP0E0V3</accession>
<dbReference type="PANTHER" id="PTHR11845">
    <property type="entry name" value="5'-DEOXYNUCLEOTIDASE HDDC2"/>
    <property type="match status" value="1"/>
</dbReference>
<dbReference type="GO" id="GO:0046872">
    <property type="term" value="F:metal ion binding"/>
    <property type="evidence" value="ECO:0007669"/>
    <property type="project" value="UniProtKB-KW"/>
</dbReference>
<feature type="domain" description="HD" evidence="11">
    <location>
        <begin position="59"/>
        <end position="164"/>
    </location>
</feature>
<comment type="catalytic activity">
    <reaction evidence="1">
        <text>a 2'-deoxyribonucleoside 5'-phosphate + H2O = a 2'-deoxyribonucleoside + phosphate</text>
        <dbReference type="Rhea" id="RHEA:36167"/>
        <dbReference type="ChEBI" id="CHEBI:15377"/>
        <dbReference type="ChEBI" id="CHEBI:18274"/>
        <dbReference type="ChEBI" id="CHEBI:43474"/>
        <dbReference type="ChEBI" id="CHEBI:65317"/>
        <dbReference type="EC" id="3.1.3.89"/>
    </reaction>
</comment>
<comment type="function">
    <text evidence="4">Catalyzes the dephosphorylation of the nucleoside 5'-monophosphates deoxyadenosine monophosphate (dAMP), deoxycytidine monophosphate (dCMP), deoxyguanosine monophosphate (dGMP) and deoxythymidine monophosphate (dTMP).</text>
</comment>
<comment type="similarity">
    <text evidence="5">Belongs to the HDDC2 family.</text>
</comment>
<evidence type="ECO:0000256" key="5">
    <source>
        <dbReference type="ARBA" id="ARBA00009999"/>
    </source>
</evidence>
<dbReference type="FunFam" id="1.10.3210.10:FF:000016">
    <property type="entry name" value="HD domain-containing protein 2"/>
    <property type="match status" value="1"/>
</dbReference>
<evidence type="ECO:0000256" key="10">
    <source>
        <dbReference type="SAM" id="MobiDB-lite"/>
    </source>
</evidence>
<evidence type="ECO:0000313" key="13">
    <source>
        <dbReference type="Proteomes" id="UP001420932"/>
    </source>
</evidence>
<dbReference type="Pfam" id="PF13023">
    <property type="entry name" value="HD_3"/>
    <property type="match status" value="1"/>
</dbReference>
<gene>
    <name evidence="12" type="ORF">Syun_031537</name>
</gene>
<dbReference type="GO" id="GO:0002953">
    <property type="term" value="F:5'-deoxynucleotidase activity"/>
    <property type="evidence" value="ECO:0007669"/>
    <property type="project" value="UniProtKB-EC"/>
</dbReference>
<keyword evidence="8" id="KW-0479">Metal-binding</keyword>
<feature type="compositionally biased region" description="Gly residues" evidence="10">
    <location>
        <begin position="1"/>
        <end position="23"/>
    </location>
</feature>
<organism evidence="12 13">
    <name type="scientific">Stephania yunnanensis</name>
    <dbReference type="NCBI Taxonomy" id="152371"/>
    <lineage>
        <taxon>Eukaryota</taxon>
        <taxon>Viridiplantae</taxon>
        <taxon>Streptophyta</taxon>
        <taxon>Embryophyta</taxon>
        <taxon>Tracheophyta</taxon>
        <taxon>Spermatophyta</taxon>
        <taxon>Magnoliopsida</taxon>
        <taxon>Ranunculales</taxon>
        <taxon>Menispermaceae</taxon>
        <taxon>Menispermoideae</taxon>
        <taxon>Cissampelideae</taxon>
        <taxon>Stephania</taxon>
    </lineage>
</organism>
<evidence type="ECO:0000256" key="4">
    <source>
        <dbReference type="ARBA" id="ARBA00004074"/>
    </source>
</evidence>
<comment type="caution">
    <text evidence="12">The sequence shown here is derived from an EMBL/GenBank/DDBJ whole genome shotgun (WGS) entry which is preliminary data.</text>
</comment>
<dbReference type="SMART" id="SM00471">
    <property type="entry name" value="HDc"/>
    <property type="match status" value="1"/>
</dbReference>
<protein>
    <recommendedName>
        <fullName evidence="7">5'-deoxynucleotidase</fullName>
        <ecNumber evidence="7">3.1.3.89</ecNumber>
    </recommendedName>
</protein>
<dbReference type="EC" id="3.1.3.89" evidence="7"/>